<reference evidence="2 3" key="1">
    <citation type="journal article" date="2015" name="PLoS ONE">
        <title>Lysis to Kill: Evaluation of the Lytic Abilities, and Genomics of Nine Bacteriophages Infective for Gordonia spp. and Their Potential Use in Activated Sludge Foam Biocontrol.</title>
        <authorList>
            <person name="Dyson Z.A."/>
            <person name="Tucci J."/>
            <person name="Seviour R.J."/>
            <person name="Petrovski S."/>
        </authorList>
    </citation>
    <scope>NUCLEOTIDE SEQUENCE [LARGE SCALE GENOMIC DNA]</scope>
</reference>
<keyword evidence="1" id="KW-1133">Transmembrane helix</keyword>
<gene>
    <name evidence="2" type="ORF">GMA7_34</name>
</gene>
<protein>
    <submittedName>
        <fullName evidence="2">Uncharacterized protein</fullName>
    </submittedName>
</protein>
<dbReference type="KEGG" id="vg:26517394"/>
<keyword evidence="3" id="KW-1185">Reference proteome</keyword>
<organism evidence="2 3">
    <name type="scientific">Gordonia phage GMA7</name>
    <dbReference type="NCBI Taxonomy" id="1647286"/>
    <lineage>
        <taxon>Viruses</taxon>
        <taxon>Duplodnaviria</taxon>
        <taxon>Heunggongvirae</taxon>
        <taxon>Uroviricota</taxon>
        <taxon>Caudoviricetes</taxon>
        <taxon>Getseptimavirus</taxon>
        <taxon>Getseptimavirus GMA7</taxon>
    </lineage>
</organism>
<keyword evidence="1" id="KW-0472">Membrane</keyword>
<feature type="transmembrane region" description="Helical" evidence="1">
    <location>
        <begin position="6"/>
        <end position="24"/>
    </location>
</feature>
<evidence type="ECO:0000313" key="3">
    <source>
        <dbReference type="Proteomes" id="UP000202743"/>
    </source>
</evidence>
<sequence>MNHTQTLVCIGVAVVVLDALLFVIKRKSNQEVDNVNGD</sequence>
<dbReference type="Proteomes" id="UP000202743">
    <property type="component" value="Segment"/>
</dbReference>
<evidence type="ECO:0000313" key="2">
    <source>
        <dbReference type="EMBL" id="AKJ72471.1"/>
    </source>
</evidence>
<dbReference type="RefSeq" id="YP_009189171.1">
    <property type="nucleotide sequence ID" value="NC_028673.1"/>
</dbReference>
<keyword evidence="1" id="KW-0812">Transmembrane</keyword>
<name>A0A0K0N744_9CAUD</name>
<proteinExistence type="predicted"/>
<dbReference type="EMBL" id="KR063278">
    <property type="protein sequence ID" value="AKJ72471.1"/>
    <property type="molecule type" value="Genomic_DNA"/>
</dbReference>
<dbReference type="GeneID" id="26517394"/>
<evidence type="ECO:0000256" key="1">
    <source>
        <dbReference type="SAM" id="Phobius"/>
    </source>
</evidence>
<accession>A0A0K0N744</accession>